<reference evidence="9 10" key="1">
    <citation type="submission" date="2020-06" db="EMBL/GenBank/DDBJ databases">
        <authorList>
            <person name="Li R."/>
            <person name="Bekaert M."/>
        </authorList>
    </citation>
    <scope>NUCLEOTIDE SEQUENCE [LARGE SCALE GENOMIC DNA]</scope>
    <source>
        <strain evidence="10">wild</strain>
    </source>
</reference>
<keyword evidence="3" id="KW-0677">Repeat</keyword>
<evidence type="ECO:0000256" key="5">
    <source>
        <dbReference type="ARBA" id="ARBA00022824"/>
    </source>
</evidence>
<proteinExistence type="predicted"/>
<evidence type="ECO:0000256" key="7">
    <source>
        <dbReference type="SAM" id="MobiDB-lite"/>
    </source>
</evidence>
<evidence type="ECO:0000256" key="3">
    <source>
        <dbReference type="ARBA" id="ARBA00022737"/>
    </source>
</evidence>
<dbReference type="Pfam" id="PF14559">
    <property type="entry name" value="TPR_19"/>
    <property type="match status" value="2"/>
</dbReference>
<dbReference type="GO" id="GO:0051087">
    <property type="term" value="F:protein-folding chaperone binding"/>
    <property type="evidence" value="ECO:0007669"/>
    <property type="project" value="TreeGrafter"/>
</dbReference>
<dbReference type="PANTHER" id="PTHR44140">
    <property type="entry name" value="LD25575P"/>
    <property type="match status" value="1"/>
</dbReference>
<evidence type="ECO:0000256" key="2">
    <source>
        <dbReference type="ARBA" id="ARBA00022729"/>
    </source>
</evidence>
<feature type="repeat" description="TPR" evidence="6">
    <location>
        <begin position="106"/>
        <end position="139"/>
    </location>
</feature>
<feature type="compositionally biased region" description="Polar residues" evidence="7">
    <location>
        <begin position="493"/>
        <end position="504"/>
    </location>
</feature>
<dbReference type="SMART" id="SM00028">
    <property type="entry name" value="TPR"/>
    <property type="match status" value="6"/>
</dbReference>
<dbReference type="GO" id="GO:0034975">
    <property type="term" value="P:protein folding in endoplasmic reticulum"/>
    <property type="evidence" value="ECO:0007669"/>
    <property type="project" value="TreeGrafter"/>
</dbReference>
<dbReference type="PROSITE" id="PS50005">
    <property type="entry name" value="TPR"/>
    <property type="match status" value="3"/>
</dbReference>
<dbReference type="InterPro" id="IPR019734">
    <property type="entry name" value="TPR_rpt"/>
</dbReference>
<dbReference type="InterPro" id="IPR036869">
    <property type="entry name" value="J_dom_sf"/>
</dbReference>
<dbReference type="AlphaFoldDB" id="A0A6J8D665"/>
<feature type="repeat" description="TPR" evidence="6">
    <location>
        <begin position="72"/>
        <end position="105"/>
    </location>
</feature>
<dbReference type="Pfam" id="PF00226">
    <property type="entry name" value="DnaJ"/>
    <property type="match status" value="1"/>
</dbReference>
<feature type="region of interest" description="Disordered" evidence="7">
    <location>
        <begin position="475"/>
        <end position="504"/>
    </location>
</feature>
<keyword evidence="10" id="KW-1185">Reference proteome</keyword>
<name>A0A6J8D665_MYTCO</name>
<dbReference type="GO" id="GO:0051787">
    <property type="term" value="F:misfolded protein binding"/>
    <property type="evidence" value="ECO:0007669"/>
    <property type="project" value="TreeGrafter"/>
</dbReference>
<dbReference type="SUPFAM" id="SSF48452">
    <property type="entry name" value="TPR-like"/>
    <property type="match status" value="1"/>
</dbReference>
<evidence type="ECO:0000313" key="9">
    <source>
        <dbReference type="EMBL" id="CAC5402580.1"/>
    </source>
</evidence>
<keyword evidence="2" id="KW-0732">Signal</keyword>
<dbReference type="InterPro" id="IPR011990">
    <property type="entry name" value="TPR-like_helical_dom_sf"/>
</dbReference>
<dbReference type="GO" id="GO:0005788">
    <property type="term" value="C:endoplasmic reticulum lumen"/>
    <property type="evidence" value="ECO:0007669"/>
    <property type="project" value="UniProtKB-SubCell"/>
</dbReference>
<feature type="domain" description="J" evidence="8">
    <location>
        <begin position="392"/>
        <end position="460"/>
    </location>
</feature>
<dbReference type="Proteomes" id="UP000507470">
    <property type="component" value="Unassembled WGS sequence"/>
</dbReference>
<dbReference type="OrthoDB" id="1726119at2759"/>
<feature type="repeat" description="TPR" evidence="6">
    <location>
        <begin position="220"/>
        <end position="253"/>
    </location>
</feature>
<dbReference type="Gene3D" id="1.25.40.10">
    <property type="entry name" value="Tetratricopeptide repeat domain"/>
    <property type="match status" value="1"/>
</dbReference>
<dbReference type="Gene3D" id="1.10.287.110">
    <property type="entry name" value="DnaJ domain"/>
    <property type="match status" value="1"/>
</dbReference>
<sequence length="596" mass="67823">MMDYKKLWSSTNWEKSFVLFLLSLDICLIGVYSANKDVEEHLAMGKKLLAAGQLAEALSHYHAAVDGDRKNYLTYFRRATVYLALGKSKSALPDLDKVMELKPDFTAARLQRGNVLLKQGKLQEAKQDYETVLKKEPTNEEAQQQLQLLSPIHSDILTAKDFYANKQYDAAIDILGRVVDICPWDAELREIRSECYLAVGDNFKAISDIRSTTKLISDNTNAYLKLSQIHYTMGDAEDSLVQIRECLKLDQEHKECKKHYTKVKKLVKQLNSAQEFKNDKKYQDCVDKAKQILVTEPNEPEYLLKAYSYLCHCNHRAGHIKEGFKDCDTVLTIDPENVDAVIDKAETHISNEEYDEAIRLFQDAQNKDQESRRIRDGMNRAQKLKKQSQRRDYYKILGVKRTASKKQILKAYKKLAMKWHPDKYEGDNKKMAEKKFIDIASAKEVLTDPASAKEVLTDPGRLKFIDIASAKEVLTDPDKRNQFDNGEDPLDPESQQGQGFNPFGQETNVVMEESLETNVVMEASLETNVVMEASLETNVVMEASLETNVVMEASLETNVVMEASLETNFVMEASLETNVVMEESLETNVVMEDIIG</sequence>
<dbReference type="PRINTS" id="PR00625">
    <property type="entry name" value="JDOMAIN"/>
</dbReference>
<dbReference type="CDD" id="cd06257">
    <property type="entry name" value="DnaJ"/>
    <property type="match status" value="1"/>
</dbReference>
<dbReference type="InterPro" id="IPR051727">
    <property type="entry name" value="DnaJ_C3_Co-chaperones"/>
</dbReference>
<organism evidence="9 10">
    <name type="scientific">Mytilus coruscus</name>
    <name type="common">Sea mussel</name>
    <dbReference type="NCBI Taxonomy" id="42192"/>
    <lineage>
        <taxon>Eukaryota</taxon>
        <taxon>Metazoa</taxon>
        <taxon>Spiralia</taxon>
        <taxon>Lophotrochozoa</taxon>
        <taxon>Mollusca</taxon>
        <taxon>Bivalvia</taxon>
        <taxon>Autobranchia</taxon>
        <taxon>Pteriomorphia</taxon>
        <taxon>Mytilida</taxon>
        <taxon>Mytiloidea</taxon>
        <taxon>Mytilidae</taxon>
        <taxon>Mytilinae</taxon>
        <taxon>Mytilus</taxon>
    </lineage>
</organism>
<comment type="subcellular location">
    <subcellularLocation>
        <location evidence="1">Endoplasmic reticulum lumen</location>
    </subcellularLocation>
</comment>
<evidence type="ECO:0000313" key="10">
    <source>
        <dbReference type="Proteomes" id="UP000507470"/>
    </source>
</evidence>
<evidence type="ECO:0000256" key="6">
    <source>
        <dbReference type="PROSITE-ProRule" id="PRU00339"/>
    </source>
</evidence>
<dbReference type="PROSITE" id="PS50076">
    <property type="entry name" value="DNAJ_2"/>
    <property type="match status" value="1"/>
</dbReference>
<protein>
    <submittedName>
        <fullName evidence="9">DNAJC3</fullName>
    </submittedName>
</protein>
<dbReference type="PANTHER" id="PTHR44140:SF2">
    <property type="entry name" value="LD25575P"/>
    <property type="match status" value="1"/>
</dbReference>
<gene>
    <name evidence="9" type="ORF">MCOR_36514</name>
</gene>
<accession>A0A6J8D665</accession>
<dbReference type="FunFam" id="1.25.40.10:FF:000224">
    <property type="entry name" value="DnaJ and TPR domain protein"/>
    <property type="match status" value="1"/>
</dbReference>
<evidence type="ECO:0000256" key="1">
    <source>
        <dbReference type="ARBA" id="ARBA00004319"/>
    </source>
</evidence>
<dbReference type="SUPFAM" id="SSF46565">
    <property type="entry name" value="Chaperone J-domain"/>
    <property type="match status" value="2"/>
</dbReference>
<keyword evidence="5" id="KW-0256">Endoplasmic reticulum</keyword>
<evidence type="ECO:0000256" key="4">
    <source>
        <dbReference type="ARBA" id="ARBA00022803"/>
    </source>
</evidence>
<evidence type="ECO:0000259" key="8">
    <source>
        <dbReference type="PROSITE" id="PS50076"/>
    </source>
</evidence>
<dbReference type="InterPro" id="IPR001623">
    <property type="entry name" value="DnaJ_domain"/>
</dbReference>
<dbReference type="EMBL" id="CACVKT020006530">
    <property type="protein sequence ID" value="CAC5402580.1"/>
    <property type="molecule type" value="Genomic_DNA"/>
</dbReference>
<dbReference type="SMART" id="SM00271">
    <property type="entry name" value="DnaJ"/>
    <property type="match status" value="1"/>
</dbReference>
<dbReference type="Pfam" id="PF13181">
    <property type="entry name" value="TPR_8"/>
    <property type="match status" value="1"/>
</dbReference>
<keyword evidence="4 6" id="KW-0802">TPR repeat</keyword>